<feature type="compositionally biased region" description="Polar residues" evidence="1">
    <location>
        <begin position="85"/>
        <end position="95"/>
    </location>
</feature>
<reference evidence="3" key="2">
    <citation type="submission" date="2020-09" db="EMBL/GenBank/DDBJ databases">
        <authorList>
            <person name="Sun Q."/>
            <person name="Ohkuma M."/>
        </authorList>
    </citation>
    <scope>NUCLEOTIDE SEQUENCE</scope>
    <source>
        <strain evidence="3">JCM 13064</strain>
    </source>
</reference>
<protein>
    <submittedName>
        <fullName evidence="3">Uncharacterized protein</fullName>
    </submittedName>
</protein>
<evidence type="ECO:0000256" key="2">
    <source>
        <dbReference type="SAM" id="Phobius"/>
    </source>
</evidence>
<evidence type="ECO:0000313" key="3">
    <source>
        <dbReference type="EMBL" id="GGL12104.1"/>
    </source>
</evidence>
<name>A0A917RLF3_9ACTN</name>
<evidence type="ECO:0000256" key="1">
    <source>
        <dbReference type="SAM" id="MobiDB-lite"/>
    </source>
</evidence>
<evidence type="ECO:0000313" key="4">
    <source>
        <dbReference type="Proteomes" id="UP000645217"/>
    </source>
</evidence>
<keyword evidence="2" id="KW-0812">Transmembrane</keyword>
<comment type="caution">
    <text evidence="3">The sequence shown here is derived from an EMBL/GenBank/DDBJ whole genome shotgun (WGS) entry which is preliminary data.</text>
</comment>
<dbReference type="AlphaFoldDB" id="A0A917RLF3"/>
<sequence>MPHMWTKVTTISEVREVHPPSDTAVFVDHSGRRARFLMIIGIVAGTLLIACMAILIGGAFSGTSLTVIGWPGDGPQAPQVPHITPSRSPAESPSATPRPERSTRPTAGGSPSLRRTPTAHTPTPTPRRTIRPTPSVRPDPTASATPTEPPVDDPTAEPTPSEPVPPGKTKQPPGLDPDKTQGPKR</sequence>
<organism evidence="3 4">
    <name type="scientific">Sphaerisporangium melleum</name>
    <dbReference type="NCBI Taxonomy" id="321316"/>
    <lineage>
        <taxon>Bacteria</taxon>
        <taxon>Bacillati</taxon>
        <taxon>Actinomycetota</taxon>
        <taxon>Actinomycetes</taxon>
        <taxon>Streptosporangiales</taxon>
        <taxon>Streptosporangiaceae</taxon>
        <taxon>Sphaerisporangium</taxon>
    </lineage>
</organism>
<feature type="compositionally biased region" description="Basic and acidic residues" evidence="1">
    <location>
        <begin position="176"/>
        <end position="185"/>
    </location>
</feature>
<keyword evidence="2" id="KW-0472">Membrane</keyword>
<dbReference type="Proteomes" id="UP000645217">
    <property type="component" value="Unassembled WGS sequence"/>
</dbReference>
<feature type="transmembrane region" description="Helical" evidence="2">
    <location>
        <begin position="36"/>
        <end position="60"/>
    </location>
</feature>
<keyword evidence="4" id="KW-1185">Reference proteome</keyword>
<feature type="region of interest" description="Disordered" evidence="1">
    <location>
        <begin position="72"/>
        <end position="185"/>
    </location>
</feature>
<keyword evidence="2" id="KW-1133">Transmembrane helix</keyword>
<reference evidence="3" key="1">
    <citation type="journal article" date="2014" name="Int. J. Syst. Evol. Microbiol.">
        <title>Complete genome sequence of Corynebacterium casei LMG S-19264T (=DSM 44701T), isolated from a smear-ripened cheese.</title>
        <authorList>
            <consortium name="US DOE Joint Genome Institute (JGI-PGF)"/>
            <person name="Walter F."/>
            <person name="Albersmeier A."/>
            <person name="Kalinowski J."/>
            <person name="Ruckert C."/>
        </authorList>
    </citation>
    <scope>NUCLEOTIDE SEQUENCE</scope>
    <source>
        <strain evidence="3">JCM 13064</strain>
    </source>
</reference>
<gene>
    <name evidence="3" type="ORF">GCM10007964_62630</name>
</gene>
<dbReference type="EMBL" id="BMNT01000043">
    <property type="protein sequence ID" value="GGL12104.1"/>
    <property type="molecule type" value="Genomic_DNA"/>
</dbReference>
<accession>A0A917RLF3</accession>
<proteinExistence type="predicted"/>